<comment type="cofactor">
    <cofactor evidence="11">
        <name>Mg(2+)</name>
        <dbReference type="ChEBI" id="CHEBI:18420"/>
    </cofactor>
    <text evidence="11">Magnesium is required for nucleotidyltransferase activity.</text>
</comment>
<comment type="subunit">
    <text evidence="11">Monomer. Can also form homodimers and oligomers.</text>
</comment>
<comment type="catalytic activity">
    <reaction evidence="11">
        <text>a tRNA with a 3' CCA end + 2 CTP + ATP = a tRNA with a 3' CCACCA end + 3 diphosphate</text>
        <dbReference type="Rhea" id="RHEA:76235"/>
        <dbReference type="Rhea" id="RHEA-COMP:10468"/>
        <dbReference type="Rhea" id="RHEA-COMP:18655"/>
        <dbReference type="ChEBI" id="CHEBI:30616"/>
        <dbReference type="ChEBI" id="CHEBI:33019"/>
        <dbReference type="ChEBI" id="CHEBI:37563"/>
        <dbReference type="ChEBI" id="CHEBI:83071"/>
        <dbReference type="ChEBI" id="CHEBI:195187"/>
    </reaction>
</comment>
<keyword evidence="2 11" id="KW-0808">Transferase</keyword>
<dbReference type="Gene3D" id="3.30.460.10">
    <property type="entry name" value="Beta Polymerase, domain 2"/>
    <property type="match status" value="1"/>
</dbReference>
<dbReference type="CDD" id="cd05398">
    <property type="entry name" value="NT_ClassII-CCAase"/>
    <property type="match status" value="1"/>
</dbReference>
<dbReference type="InterPro" id="IPR012006">
    <property type="entry name" value="CCA_bact"/>
</dbReference>
<reference evidence="14 15" key="1">
    <citation type="submission" date="2018-04" db="EMBL/GenBank/DDBJ databases">
        <title>Complete genome sequence of Hydrogenophilus thermoluteolus TH-1.</title>
        <authorList>
            <person name="Arai H."/>
        </authorList>
    </citation>
    <scope>NUCLEOTIDE SEQUENCE [LARGE SCALE GENOMIC DNA]</scope>
    <source>
        <strain evidence="14 15">TH-1</strain>
    </source>
</reference>
<protein>
    <recommendedName>
        <fullName evidence="11">Multifunctional CCA protein</fullName>
    </recommendedName>
    <domain>
        <recommendedName>
            <fullName evidence="11">CCA-adding enzyme</fullName>
            <ecNumber evidence="11">2.7.7.72</ecNumber>
        </recommendedName>
        <alternativeName>
            <fullName evidence="11">CCA tRNA nucleotidyltransferase</fullName>
        </alternativeName>
        <alternativeName>
            <fullName evidence="11">tRNA CCA-pyrophosphorylase</fullName>
        </alternativeName>
        <alternativeName>
            <fullName evidence="11">tRNA adenylyl-/cytidylyl-transferase</fullName>
        </alternativeName>
        <alternativeName>
            <fullName evidence="11">tRNA nucleotidyltransferase</fullName>
        </alternativeName>
        <alternativeName>
            <fullName evidence="11">tRNA-NT</fullName>
        </alternativeName>
    </domain>
    <domain>
        <recommendedName>
            <fullName evidence="11">2'-nucleotidase</fullName>
            <ecNumber evidence="11">3.1.3.-</ecNumber>
        </recommendedName>
    </domain>
    <domain>
        <recommendedName>
            <fullName evidence="11">2',3'-cyclic phosphodiesterase</fullName>
            <ecNumber evidence="11">3.1.4.-</ecNumber>
        </recommendedName>
    </domain>
    <domain>
        <recommendedName>
            <fullName evidence="11">Phosphatase</fullName>
        </recommendedName>
    </domain>
</protein>
<evidence type="ECO:0000256" key="8">
    <source>
        <dbReference type="ARBA" id="ARBA00022840"/>
    </source>
</evidence>
<dbReference type="GO" id="GO:0042245">
    <property type="term" value="P:RNA repair"/>
    <property type="evidence" value="ECO:0007669"/>
    <property type="project" value="UniProtKB-KW"/>
</dbReference>
<feature type="binding site" evidence="11">
    <location>
        <position position="144"/>
    </location>
    <ligand>
        <name>ATP</name>
        <dbReference type="ChEBI" id="CHEBI:30616"/>
    </ligand>
</feature>
<comment type="similarity">
    <text evidence="11">Belongs to the tRNA nucleotidyltransferase/poly(A) polymerase family. Bacterial CCA-adding enzyme type 1 subfamily.</text>
</comment>
<keyword evidence="11" id="KW-0511">Multifunctional enzyme</keyword>
<keyword evidence="15" id="KW-1185">Reference proteome</keyword>
<gene>
    <name evidence="11 14" type="primary">cca</name>
    <name evidence="14" type="ORF">HPTL_0139</name>
</gene>
<dbReference type="InterPro" id="IPR032828">
    <property type="entry name" value="PolyA_RNA-bd"/>
</dbReference>
<dbReference type="KEGG" id="htl:HPTL_0139"/>
<feature type="binding site" evidence="11">
    <location>
        <position position="144"/>
    </location>
    <ligand>
        <name>CTP</name>
        <dbReference type="ChEBI" id="CHEBI:37563"/>
    </ligand>
</feature>
<keyword evidence="4 11" id="KW-0548">Nucleotidyltransferase</keyword>
<dbReference type="InterPro" id="IPR006674">
    <property type="entry name" value="HD_domain"/>
</dbReference>
<feature type="binding site" evidence="11">
    <location>
        <position position="15"/>
    </location>
    <ligand>
        <name>CTP</name>
        <dbReference type="ChEBI" id="CHEBI:37563"/>
    </ligand>
</feature>
<dbReference type="InterPro" id="IPR050124">
    <property type="entry name" value="tRNA_CCA-adding_enzyme"/>
</dbReference>
<feature type="binding site" evidence="11">
    <location>
        <position position="12"/>
    </location>
    <ligand>
        <name>ATP</name>
        <dbReference type="ChEBI" id="CHEBI:30616"/>
    </ligand>
</feature>
<dbReference type="InterPro" id="IPR002646">
    <property type="entry name" value="PolA_pol_head_dom"/>
</dbReference>
<feature type="binding site" evidence="11">
    <location>
        <position position="141"/>
    </location>
    <ligand>
        <name>CTP</name>
        <dbReference type="ChEBI" id="CHEBI:37563"/>
    </ligand>
</feature>
<dbReference type="EC" id="3.1.4.-" evidence="11"/>
<feature type="binding site" evidence="11">
    <location>
        <position position="95"/>
    </location>
    <ligand>
        <name>CTP</name>
        <dbReference type="ChEBI" id="CHEBI:37563"/>
    </ligand>
</feature>
<dbReference type="Pfam" id="PF01743">
    <property type="entry name" value="PolyA_pol"/>
    <property type="match status" value="1"/>
</dbReference>
<dbReference type="AlphaFoldDB" id="A0A2Z6DVN2"/>
<name>A0A2Z6DVN2_HYDTE</name>
<dbReference type="Gene3D" id="1.10.3090.10">
    <property type="entry name" value="cca-adding enzyme, domain 2"/>
    <property type="match status" value="1"/>
</dbReference>
<dbReference type="Pfam" id="PF12627">
    <property type="entry name" value="PolyA_pol_RNAbd"/>
    <property type="match status" value="1"/>
</dbReference>
<feature type="domain" description="HD" evidence="13">
    <location>
        <begin position="230"/>
        <end position="331"/>
    </location>
</feature>
<dbReference type="Proteomes" id="UP000262004">
    <property type="component" value="Chromosome"/>
</dbReference>
<dbReference type="PIRSF" id="PIRSF000813">
    <property type="entry name" value="CCA_bact"/>
    <property type="match status" value="1"/>
</dbReference>
<feature type="binding site" evidence="11">
    <location>
        <position position="12"/>
    </location>
    <ligand>
        <name>CTP</name>
        <dbReference type="ChEBI" id="CHEBI:37563"/>
    </ligand>
</feature>
<dbReference type="InterPro" id="IPR043519">
    <property type="entry name" value="NT_sf"/>
</dbReference>
<evidence type="ECO:0000256" key="9">
    <source>
        <dbReference type="ARBA" id="ARBA00022842"/>
    </source>
</evidence>
<feature type="binding site" evidence="11">
    <location>
        <position position="27"/>
    </location>
    <ligand>
        <name>Mg(2+)</name>
        <dbReference type="ChEBI" id="CHEBI:18420"/>
    </ligand>
</feature>
<evidence type="ECO:0000313" key="15">
    <source>
        <dbReference type="Proteomes" id="UP000262004"/>
    </source>
</evidence>
<dbReference type="HAMAP" id="MF_01261">
    <property type="entry name" value="CCA_bact_type1"/>
    <property type="match status" value="1"/>
</dbReference>
<dbReference type="GO" id="GO:0004810">
    <property type="term" value="F:CCA tRNA nucleotidyltransferase activity"/>
    <property type="evidence" value="ECO:0007669"/>
    <property type="project" value="UniProtKB-UniRule"/>
</dbReference>
<comment type="domain">
    <text evidence="11">Comprises two domains: an N-terminal domain containing the nucleotidyltransferase activity and a C-terminal HD domain associated with both phosphodiesterase and phosphatase activities.</text>
</comment>
<sequence>MVAGLDVYLVGGAVRDALLGLPVHDRDWVVVGATPEALAARGFRPVGKDFPVFLHPKTGEEYALARTERKSGRGYKGFTCYAAPDVTLEADLARRDLTINAIAVAPDGTLIDPYGGVADLERQILRHVSPAFVEDPLRVLRVARFVARFTTFTVAPETRELIAAIAQSGELAALTPERVWQEFARGLMEAAPQRMIALLQETGALKALIPELAALFGVPQPERYHPEGDVGTHTLLALGNSARQGLPLAVRWAVLLHDLGKGATPAEILPHHYGHEARGACLAETVSRRLKAPNDCRALAVLVAREHGLIHQGRRLRPATRLKVLERCDALRRPARFAQLLAACECDATARPPLVVDYAPVRTLWEQALTAARAIPTAKIAQSAAGDPRRIAERIRAARIAAIAANGKALTRPDGTPHANRSPASPTHPQ</sequence>
<organism evidence="14 15">
    <name type="scientific">Hydrogenophilus thermoluteolus</name>
    <name type="common">Pseudomonas hydrogenothermophila</name>
    <dbReference type="NCBI Taxonomy" id="297"/>
    <lineage>
        <taxon>Bacteria</taxon>
        <taxon>Pseudomonadati</taxon>
        <taxon>Pseudomonadota</taxon>
        <taxon>Hydrogenophilia</taxon>
        <taxon>Hydrogenophilales</taxon>
        <taxon>Hydrogenophilaceae</taxon>
        <taxon>Hydrogenophilus</taxon>
    </lineage>
</organism>
<dbReference type="EMBL" id="AP018558">
    <property type="protein sequence ID" value="BBD76409.1"/>
    <property type="molecule type" value="Genomic_DNA"/>
</dbReference>
<evidence type="ECO:0000256" key="11">
    <source>
        <dbReference type="HAMAP-Rule" id="MF_01261"/>
    </source>
</evidence>
<evidence type="ECO:0000259" key="13">
    <source>
        <dbReference type="PROSITE" id="PS51831"/>
    </source>
</evidence>
<dbReference type="SUPFAM" id="SSF81301">
    <property type="entry name" value="Nucleotidyltransferase"/>
    <property type="match status" value="1"/>
</dbReference>
<evidence type="ECO:0000256" key="5">
    <source>
        <dbReference type="ARBA" id="ARBA00022723"/>
    </source>
</evidence>
<dbReference type="EC" id="2.7.7.72" evidence="11"/>
<comment type="cofactor">
    <cofactor evidence="11">
        <name>Ni(2+)</name>
        <dbReference type="ChEBI" id="CHEBI:49786"/>
    </cofactor>
    <text evidence="11">Nickel for phosphatase activity.</text>
</comment>
<keyword evidence="10 11" id="KW-0694">RNA-binding</keyword>
<dbReference type="GO" id="GO:0160016">
    <property type="term" value="F:CCACCA tRNA nucleotidyltransferase activity"/>
    <property type="evidence" value="ECO:0007669"/>
    <property type="project" value="RHEA"/>
</dbReference>
<keyword evidence="1 11" id="KW-0533">Nickel</keyword>
<feature type="binding site" evidence="11">
    <location>
        <position position="15"/>
    </location>
    <ligand>
        <name>ATP</name>
        <dbReference type="ChEBI" id="CHEBI:30616"/>
    </ligand>
</feature>
<dbReference type="PANTHER" id="PTHR47545:SF1">
    <property type="entry name" value="MULTIFUNCTIONAL CCA PROTEIN"/>
    <property type="match status" value="1"/>
</dbReference>
<keyword evidence="3 11" id="KW-0819">tRNA processing</keyword>
<dbReference type="PROSITE" id="PS51831">
    <property type="entry name" value="HD"/>
    <property type="match status" value="1"/>
</dbReference>
<evidence type="ECO:0000256" key="12">
    <source>
        <dbReference type="SAM" id="MobiDB-lite"/>
    </source>
</evidence>
<keyword evidence="7 11" id="KW-0692">RNA repair</keyword>
<dbReference type="GO" id="GO:0016791">
    <property type="term" value="F:phosphatase activity"/>
    <property type="evidence" value="ECO:0007669"/>
    <property type="project" value="UniProtKB-UniRule"/>
</dbReference>
<dbReference type="GO" id="GO:0004112">
    <property type="term" value="F:cyclic-nucleotide phosphodiesterase activity"/>
    <property type="evidence" value="ECO:0007669"/>
    <property type="project" value="UniProtKB-UniRule"/>
</dbReference>
<feature type="binding site" evidence="11">
    <location>
        <position position="95"/>
    </location>
    <ligand>
        <name>ATP</name>
        <dbReference type="ChEBI" id="CHEBI:30616"/>
    </ligand>
</feature>
<keyword evidence="6 11" id="KW-0547">Nucleotide-binding</keyword>
<feature type="region of interest" description="Disordered" evidence="12">
    <location>
        <begin position="406"/>
        <end position="430"/>
    </location>
</feature>
<dbReference type="InterPro" id="IPR003607">
    <property type="entry name" value="HD/PDEase_dom"/>
</dbReference>
<evidence type="ECO:0000256" key="7">
    <source>
        <dbReference type="ARBA" id="ARBA00022800"/>
    </source>
</evidence>
<dbReference type="SUPFAM" id="SSF81891">
    <property type="entry name" value="Poly A polymerase C-terminal region-like"/>
    <property type="match status" value="1"/>
</dbReference>
<evidence type="ECO:0000256" key="4">
    <source>
        <dbReference type="ARBA" id="ARBA00022695"/>
    </source>
</evidence>
<comment type="function">
    <text evidence="11">Catalyzes the addition and repair of the essential 3'-terminal CCA sequence in tRNAs without using a nucleic acid template. Adds these three nucleotides in the order of C, C, and A to the tRNA nucleotide-73, using CTP and ATP as substrates and producing inorganic pyrophosphate. tRNA 3'-terminal CCA addition is required both for tRNA processing and repair. Also involved in tRNA surveillance by mediating tandem CCA addition to generate a CCACCA at the 3' terminus of unstable tRNAs. While stable tRNAs receive only 3'-terminal CCA, unstable tRNAs are marked with CCACCA and rapidly degraded.</text>
</comment>
<evidence type="ECO:0000256" key="1">
    <source>
        <dbReference type="ARBA" id="ARBA00022596"/>
    </source>
</evidence>
<comment type="miscellaneous">
    <text evidence="11">A single active site specifically recognizes both ATP and CTP and is responsible for their addition.</text>
</comment>
<evidence type="ECO:0000256" key="2">
    <source>
        <dbReference type="ARBA" id="ARBA00022679"/>
    </source>
</evidence>
<evidence type="ECO:0000313" key="14">
    <source>
        <dbReference type="EMBL" id="BBD76409.1"/>
    </source>
</evidence>
<comment type="catalytic activity">
    <reaction evidence="11">
        <text>a tRNA precursor + 2 CTP + ATP = a tRNA with a 3' CCA end + 3 diphosphate</text>
        <dbReference type="Rhea" id="RHEA:14433"/>
        <dbReference type="Rhea" id="RHEA-COMP:10465"/>
        <dbReference type="Rhea" id="RHEA-COMP:10468"/>
        <dbReference type="ChEBI" id="CHEBI:30616"/>
        <dbReference type="ChEBI" id="CHEBI:33019"/>
        <dbReference type="ChEBI" id="CHEBI:37563"/>
        <dbReference type="ChEBI" id="CHEBI:74896"/>
        <dbReference type="ChEBI" id="CHEBI:83071"/>
        <dbReference type="EC" id="2.7.7.72"/>
    </reaction>
</comment>
<evidence type="ECO:0000256" key="3">
    <source>
        <dbReference type="ARBA" id="ARBA00022694"/>
    </source>
</evidence>
<keyword evidence="5 11" id="KW-0479">Metal-binding</keyword>
<dbReference type="EC" id="3.1.3.-" evidence="11"/>
<accession>A0A2Z6DVN2</accession>
<dbReference type="CDD" id="cd00077">
    <property type="entry name" value="HDc"/>
    <property type="match status" value="1"/>
</dbReference>
<evidence type="ECO:0000256" key="6">
    <source>
        <dbReference type="ARBA" id="ARBA00022741"/>
    </source>
</evidence>
<feature type="binding site" evidence="11">
    <location>
        <position position="141"/>
    </location>
    <ligand>
        <name>ATP</name>
        <dbReference type="ChEBI" id="CHEBI:30616"/>
    </ligand>
</feature>
<dbReference type="PANTHER" id="PTHR47545">
    <property type="entry name" value="MULTIFUNCTIONAL CCA PROTEIN"/>
    <property type="match status" value="1"/>
</dbReference>
<dbReference type="GO" id="GO:0000287">
    <property type="term" value="F:magnesium ion binding"/>
    <property type="evidence" value="ECO:0007669"/>
    <property type="project" value="UniProtKB-UniRule"/>
</dbReference>
<dbReference type="NCBIfam" id="NF008137">
    <property type="entry name" value="PRK10885.1"/>
    <property type="match status" value="1"/>
</dbReference>
<dbReference type="Pfam" id="PF01966">
    <property type="entry name" value="HD"/>
    <property type="match status" value="1"/>
</dbReference>
<keyword evidence="8 11" id="KW-0067">ATP-binding</keyword>
<feature type="binding site" evidence="11">
    <location>
        <position position="25"/>
    </location>
    <ligand>
        <name>Mg(2+)</name>
        <dbReference type="ChEBI" id="CHEBI:18420"/>
    </ligand>
</feature>
<dbReference type="GO" id="GO:0005524">
    <property type="term" value="F:ATP binding"/>
    <property type="evidence" value="ECO:0007669"/>
    <property type="project" value="UniProtKB-UniRule"/>
</dbReference>
<keyword evidence="11" id="KW-0378">Hydrolase</keyword>
<evidence type="ECO:0000256" key="10">
    <source>
        <dbReference type="ARBA" id="ARBA00022884"/>
    </source>
</evidence>
<proteinExistence type="inferred from homology"/>
<dbReference type="GO" id="GO:0001680">
    <property type="term" value="P:tRNA 3'-terminal CCA addition"/>
    <property type="evidence" value="ECO:0007669"/>
    <property type="project" value="UniProtKB-UniRule"/>
</dbReference>
<keyword evidence="9 11" id="KW-0460">Magnesium</keyword>
<dbReference type="GO" id="GO:0000049">
    <property type="term" value="F:tRNA binding"/>
    <property type="evidence" value="ECO:0007669"/>
    <property type="project" value="UniProtKB-UniRule"/>
</dbReference>